<name>A0A1H9M6Y7_9BACT</name>
<dbReference type="InParanoid" id="A0A1H9M6Y7"/>
<dbReference type="Pfam" id="PF20001">
    <property type="entry name" value="DUF6428"/>
    <property type="match status" value="1"/>
</dbReference>
<evidence type="ECO:0000313" key="1">
    <source>
        <dbReference type="EMBL" id="SER19392.1"/>
    </source>
</evidence>
<proteinExistence type="predicted"/>
<protein>
    <submittedName>
        <fullName evidence="1">Uncharacterized protein</fullName>
    </submittedName>
</protein>
<reference evidence="2" key="1">
    <citation type="submission" date="2016-10" db="EMBL/GenBank/DDBJ databases">
        <authorList>
            <person name="Varghese N."/>
            <person name="Submissions S."/>
        </authorList>
    </citation>
    <scope>NUCLEOTIDE SEQUENCE [LARGE SCALE GENOMIC DNA]</scope>
    <source>
        <strain evidence="2">DSM 24740</strain>
    </source>
</reference>
<dbReference type="RefSeq" id="WP_090172062.1">
    <property type="nucleotide sequence ID" value="NZ_FOFB01000027.1"/>
</dbReference>
<dbReference type="Proteomes" id="UP000199021">
    <property type="component" value="Unassembled WGS sequence"/>
</dbReference>
<dbReference type="InterPro" id="IPR045534">
    <property type="entry name" value="DUF6428"/>
</dbReference>
<keyword evidence="2" id="KW-1185">Reference proteome</keyword>
<sequence length="159" mass="17130">MLLSELKSFLSARDNFLIRLPDGNAVESHFHVTEVGEVTKHFIDCGGKVRRERVASLQLWSADDYNHRLEPGKLVKIVGIAERELGLGDLPIEVEYQGTETIQKFNLEAVDGELRLQSKTTACLALEECGFPVAAKKVVSLAGSISKGGGACTPGGGCC</sequence>
<dbReference type="EMBL" id="FOFB01000027">
    <property type="protein sequence ID" value="SER19392.1"/>
    <property type="molecule type" value="Genomic_DNA"/>
</dbReference>
<dbReference type="OrthoDB" id="66316at2"/>
<dbReference type="AlphaFoldDB" id="A0A1H9M6Y7"/>
<gene>
    <name evidence="1" type="ORF">SAMN05444359_12743</name>
</gene>
<accession>A0A1H9M6Y7</accession>
<evidence type="ECO:0000313" key="2">
    <source>
        <dbReference type="Proteomes" id="UP000199021"/>
    </source>
</evidence>
<organism evidence="1 2">
    <name type="scientific">Neolewinella agarilytica</name>
    <dbReference type="NCBI Taxonomy" id="478744"/>
    <lineage>
        <taxon>Bacteria</taxon>
        <taxon>Pseudomonadati</taxon>
        <taxon>Bacteroidota</taxon>
        <taxon>Saprospiria</taxon>
        <taxon>Saprospirales</taxon>
        <taxon>Lewinellaceae</taxon>
        <taxon>Neolewinella</taxon>
    </lineage>
</organism>
<dbReference type="STRING" id="478744.SAMN05444359_12743"/>